<dbReference type="PROSITE" id="PS00585">
    <property type="entry name" value="RIBOSOMAL_S5"/>
    <property type="match status" value="1"/>
</dbReference>
<keyword evidence="3" id="KW-0694">RNA-binding</keyword>
<dbReference type="InterPro" id="IPR020568">
    <property type="entry name" value="Ribosomal_Su5_D2-typ_SF"/>
</dbReference>
<organism evidence="12 13">
    <name type="scientific">Candidatus Kuenenbacteria bacterium CG1_02_38_13</name>
    <dbReference type="NCBI Taxonomy" id="1805235"/>
    <lineage>
        <taxon>Bacteria</taxon>
        <taxon>Candidatus Kueneniibacteriota</taxon>
    </lineage>
</organism>
<dbReference type="Gene3D" id="3.30.230.10">
    <property type="match status" value="1"/>
</dbReference>
<evidence type="ECO:0000256" key="8">
    <source>
        <dbReference type="PROSITE-ProRule" id="PRU00268"/>
    </source>
</evidence>
<evidence type="ECO:0000313" key="13">
    <source>
        <dbReference type="Proteomes" id="UP000182465"/>
    </source>
</evidence>
<dbReference type="EMBL" id="MNVB01000012">
    <property type="protein sequence ID" value="OIO18168.1"/>
    <property type="molecule type" value="Genomic_DNA"/>
</dbReference>
<evidence type="ECO:0000313" key="12">
    <source>
        <dbReference type="EMBL" id="OIO18168.1"/>
    </source>
</evidence>
<dbReference type="Pfam" id="PF00333">
    <property type="entry name" value="Ribosomal_S5"/>
    <property type="match status" value="1"/>
</dbReference>
<dbReference type="InterPro" id="IPR005324">
    <property type="entry name" value="Ribosomal_uS5_C"/>
</dbReference>
<evidence type="ECO:0000256" key="7">
    <source>
        <dbReference type="ARBA" id="ARBA00035519"/>
    </source>
</evidence>
<accession>A0A1J4U2K7</accession>
<evidence type="ECO:0000256" key="5">
    <source>
        <dbReference type="ARBA" id="ARBA00023274"/>
    </source>
</evidence>
<gene>
    <name evidence="12" type="ORF">AUJ29_00490</name>
</gene>
<name>A0A1J4U2K7_9BACT</name>
<keyword evidence="2" id="KW-0699">rRNA-binding</keyword>
<dbReference type="Gene3D" id="3.30.160.20">
    <property type="match status" value="1"/>
</dbReference>
<evidence type="ECO:0000256" key="3">
    <source>
        <dbReference type="ARBA" id="ARBA00022884"/>
    </source>
</evidence>
<dbReference type="AlphaFoldDB" id="A0A1J4U2K7"/>
<evidence type="ECO:0000256" key="2">
    <source>
        <dbReference type="ARBA" id="ARBA00022730"/>
    </source>
</evidence>
<keyword evidence="4 8" id="KW-0689">Ribosomal protein</keyword>
<dbReference type="InterPro" id="IPR000851">
    <property type="entry name" value="Ribosomal_uS5"/>
</dbReference>
<proteinExistence type="inferred from homology"/>
<reference evidence="12 13" key="1">
    <citation type="journal article" date="2016" name="Environ. Microbiol.">
        <title>Genomic resolution of a cold subsurface aquifer community provides metabolic insights for novel microbes adapted to high CO concentrations.</title>
        <authorList>
            <person name="Probst A.J."/>
            <person name="Castelle C.J."/>
            <person name="Singh A."/>
            <person name="Brown C.T."/>
            <person name="Anantharaman K."/>
            <person name="Sharon I."/>
            <person name="Hug L.A."/>
            <person name="Burstein D."/>
            <person name="Emerson J.B."/>
            <person name="Thomas B.C."/>
            <person name="Banfield J.F."/>
        </authorList>
    </citation>
    <scope>NUCLEOTIDE SEQUENCE [LARGE SCALE GENOMIC DNA]</scope>
    <source>
        <strain evidence="12">CG1_02_38_13</strain>
    </source>
</reference>
<evidence type="ECO:0000256" key="4">
    <source>
        <dbReference type="ARBA" id="ARBA00022980"/>
    </source>
</evidence>
<dbReference type="InterPro" id="IPR005712">
    <property type="entry name" value="Ribosomal_uS5_bac-type"/>
</dbReference>
<dbReference type="InterPro" id="IPR013810">
    <property type="entry name" value="Ribosomal_uS5_N"/>
</dbReference>
<feature type="domain" description="S5 DRBM" evidence="11">
    <location>
        <begin position="28"/>
        <end position="91"/>
    </location>
</feature>
<dbReference type="GO" id="GO:0015935">
    <property type="term" value="C:small ribosomal subunit"/>
    <property type="evidence" value="ECO:0007669"/>
    <property type="project" value="InterPro"/>
</dbReference>
<dbReference type="PANTHER" id="PTHR48432:SF1">
    <property type="entry name" value="S5 DRBM DOMAIN-CONTAINING PROTEIN"/>
    <property type="match status" value="1"/>
</dbReference>
<dbReference type="InterPro" id="IPR014721">
    <property type="entry name" value="Ribsml_uS5_D2-typ_fold_subgr"/>
</dbReference>
<evidence type="ECO:0000256" key="9">
    <source>
        <dbReference type="RuleBase" id="RU003823"/>
    </source>
</evidence>
<dbReference type="Pfam" id="PF03719">
    <property type="entry name" value="Ribosomal_S5_C"/>
    <property type="match status" value="1"/>
</dbReference>
<dbReference type="GO" id="GO:0006412">
    <property type="term" value="P:translation"/>
    <property type="evidence" value="ECO:0007669"/>
    <property type="project" value="InterPro"/>
</dbReference>
<evidence type="ECO:0000256" key="1">
    <source>
        <dbReference type="ARBA" id="ARBA00008945"/>
    </source>
</evidence>
<sequence>MIGKDAKEAKGKSKNIKRRDKQAEPKEFEQRLADLARVTRVTRGGKRLSFRACIVIGDRKGKVGYGIANGSDVTIAINKAVVQAKKKLFQPKIKSGSIAHEIREKFGAAQIILRPAKKGRGIIAGGAVRSVLELAGYEDAMAKIIGSKNKINNVKATYNALRRLK</sequence>
<evidence type="ECO:0000256" key="6">
    <source>
        <dbReference type="ARBA" id="ARBA00035255"/>
    </source>
</evidence>
<dbReference type="FunFam" id="3.30.230.10:FF:000002">
    <property type="entry name" value="30S ribosomal protein S5"/>
    <property type="match status" value="1"/>
</dbReference>
<dbReference type="SUPFAM" id="SSF54211">
    <property type="entry name" value="Ribosomal protein S5 domain 2-like"/>
    <property type="match status" value="1"/>
</dbReference>
<comment type="caution">
    <text evidence="12">The sequence shown here is derived from an EMBL/GenBank/DDBJ whole genome shotgun (WGS) entry which is preliminary data.</text>
</comment>
<dbReference type="GO" id="GO:0019843">
    <property type="term" value="F:rRNA binding"/>
    <property type="evidence" value="ECO:0007669"/>
    <property type="project" value="UniProtKB-KW"/>
</dbReference>
<evidence type="ECO:0000256" key="10">
    <source>
        <dbReference type="SAM" id="MobiDB-lite"/>
    </source>
</evidence>
<protein>
    <recommendedName>
        <fullName evidence="6">Small ribosomal subunit protein uS5</fullName>
    </recommendedName>
    <alternativeName>
        <fullName evidence="7">30S ribosomal protein S5</fullName>
    </alternativeName>
</protein>
<dbReference type="GO" id="GO:0005737">
    <property type="term" value="C:cytoplasm"/>
    <property type="evidence" value="ECO:0007669"/>
    <property type="project" value="UniProtKB-ARBA"/>
</dbReference>
<feature type="region of interest" description="Disordered" evidence="10">
    <location>
        <begin position="1"/>
        <end position="25"/>
    </location>
</feature>
<comment type="similarity">
    <text evidence="1 9">Belongs to the universal ribosomal protein uS5 family.</text>
</comment>
<dbReference type="Proteomes" id="UP000182465">
    <property type="component" value="Unassembled WGS sequence"/>
</dbReference>
<evidence type="ECO:0000259" key="11">
    <source>
        <dbReference type="PROSITE" id="PS50881"/>
    </source>
</evidence>
<dbReference type="SUPFAM" id="SSF54768">
    <property type="entry name" value="dsRNA-binding domain-like"/>
    <property type="match status" value="1"/>
</dbReference>
<feature type="compositionally biased region" description="Basic and acidic residues" evidence="10">
    <location>
        <begin position="1"/>
        <end position="11"/>
    </location>
</feature>
<dbReference type="GO" id="GO:0003735">
    <property type="term" value="F:structural constituent of ribosome"/>
    <property type="evidence" value="ECO:0007669"/>
    <property type="project" value="UniProtKB-UniRule"/>
</dbReference>
<dbReference type="PROSITE" id="PS50881">
    <property type="entry name" value="S5_DSRBD"/>
    <property type="match status" value="1"/>
</dbReference>
<dbReference type="PANTHER" id="PTHR48432">
    <property type="entry name" value="S5 DRBM DOMAIN-CONTAINING PROTEIN"/>
    <property type="match status" value="1"/>
</dbReference>
<keyword evidence="5 8" id="KW-0687">Ribonucleoprotein</keyword>
<dbReference type="InterPro" id="IPR018192">
    <property type="entry name" value="Ribosomal_uS5_N_CS"/>
</dbReference>
<dbReference type="NCBIfam" id="TIGR01021">
    <property type="entry name" value="rpsE_bact"/>
    <property type="match status" value="1"/>
</dbReference>